<evidence type="ECO:0000313" key="3">
    <source>
        <dbReference type="EMBL" id="PVD22222.1"/>
    </source>
</evidence>
<accession>A0A2T7NM38</accession>
<evidence type="ECO:0000256" key="1">
    <source>
        <dbReference type="ARBA" id="ARBA00006823"/>
    </source>
</evidence>
<protein>
    <recommendedName>
        <fullName evidence="2">26S proteasome non-ATPase regulatory subunit 5</fullName>
    </recommendedName>
</protein>
<dbReference type="Proteomes" id="UP000245119">
    <property type="component" value="Linkage Group LG11"/>
</dbReference>
<dbReference type="GO" id="GO:0005829">
    <property type="term" value="C:cytosol"/>
    <property type="evidence" value="ECO:0007669"/>
    <property type="project" value="TreeGrafter"/>
</dbReference>
<gene>
    <name evidence="3" type="ORF">C0Q70_18028</name>
</gene>
<dbReference type="InterPro" id="IPR011989">
    <property type="entry name" value="ARM-like"/>
</dbReference>
<dbReference type="PANTHER" id="PTHR13554">
    <property type="entry name" value="26S PROTEASOME NON-ATPASE REGULATORY SUBUNIT 5-RELATED"/>
    <property type="match status" value="1"/>
</dbReference>
<proteinExistence type="inferred from homology"/>
<dbReference type="OMA" id="WGQEYIS"/>
<dbReference type="OrthoDB" id="10250600at2759"/>
<sequence>MAANTVPELINSLSTSGDKLSELEKLKTLLSSIPPSEVKHRVANVSIIPVFNCLQTDNNAELEVCCNVLDKLLTPLSSEVLIENLREQFQQWLQHGTQNAKLLCLSQLTRISMESSGSLAQCQELLVSIAQQLQEENQDVARAAHNILVNLGGTTNGLEAVYSGEVLDTLHDVMQKSDTVRYRVYQLIVEVSNLSDEAFQSVAGCGLLLKLVNEIFVDDILLQLNCLELLSDLAQSRQGLTFMDEMGVITKLEEMMSTADSAPMGVYLLPGVMKFFGGLARFHPKEVLNSFQTFVGIMFSAISESDSGIKGLAIETVGFIGSTVEGKAALSKQGNKMTDCISNLGRILKDSPSDMRVRCLDALASLMRIEIADQTVELLQVTEGWFSHLCANPFDVIWSIAKQPFTDLQVAAFSVLQSLALLPWGQQLMNNTAGFKEYLLDRSTVNTKEAKEAKFQVVKNLAESPTVAEIFGAPFYVQVKEFCNQGTFYVRAQAEVAFEET</sequence>
<dbReference type="AlphaFoldDB" id="A0A2T7NM38"/>
<dbReference type="STRING" id="400727.A0A2T7NM38"/>
<organism evidence="3 4">
    <name type="scientific">Pomacea canaliculata</name>
    <name type="common">Golden apple snail</name>
    <dbReference type="NCBI Taxonomy" id="400727"/>
    <lineage>
        <taxon>Eukaryota</taxon>
        <taxon>Metazoa</taxon>
        <taxon>Spiralia</taxon>
        <taxon>Lophotrochozoa</taxon>
        <taxon>Mollusca</taxon>
        <taxon>Gastropoda</taxon>
        <taxon>Caenogastropoda</taxon>
        <taxon>Architaenioglossa</taxon>
        <taxon>Ampullarioidea</taxon>
        <taxon>Ampullariidae</taxon>
        <taxon>Pomacea</taxon>
    </lineage>
</organism>
<dbReference type="PANTHER" id="PTHR13554:SF10">
    <property type="entry name" value="26S PROTEASOME NON-ATPASE REGULATORY SUBUNIT 5"/>
    <property type="match status" value="1"/>
</dbReference>
<comment type="caution">
    <text evidence="3">The sequence shown here is derived from an EMBL/GenBank/DDBJ whole genome shotgun (WGS) entry which is preliminary data.</text>
</comment>
<evidence type="ECO:0000313" key="4">
    <source>
        <dbReference type="Proteomes" id="UP000245119"/>
    </source>
</evidence>
<dbReference type="InterPro" id="IPR019538">
    <property type="entry name" value="PSMD5"/>
</dbReference>
<reference evidence="3 4" key="1">
    <citation type="submission" date="2018-04" db="EMBL/GenBank/DDBJ databases">
        <title>The genome of golden apple snail Pomacea canaliculata provides insight into stress tolerance and invasive adaptation.</title>
        <authorList>
            <person name="Liu C."/>
            <person name="Liu B."/>
            <person name="Ren Y."/>
            <person name="Zhang Y."/>
            <person name="Wang H."/>
            <person name="Li S."/>
            <person name="Jiang F."/>
            <person name="Yin L."/>
            <person name="Zhang G."/>
            <person name="Qian W."/>
            <person name="Fan W."/>
        </authorList>
    </citation>
    <scope>NUCLEOTIDE SEQUENCE [LARGE SCALE GENOMIC DNA]</scope>
    <source>
        <strain evidence="3">SZHN2017</strain>
        <tissue evidence="3">Muscle</tissue>
    </source>
</reference>
<dbReference type="InterPro" id="IPR016024">
    <property type="entry name" value="ARM-type_fold"/>
</dbReference>
<dbReference type="GO" id="GO:0043248">
    <property type="term" value="P:proteasome assembly"/>
    <property type="evidence" value="ECO:0007669"/>
    <property type="project" value="InterPro"/>
</dbReference>
<comment type="similarity">
    <text evidence="1">Belongs to the proteasome subunit S5B/HSM3 family.</text>
</comment>
<keyword evidence="4" id="KW-1185">Reference proteome</keyword>
<dbReference type="Pfam" id="PF10508">
    <property type="entry name" value="Proteasom_PSMB"/>
    <property type="match status" value="1"/>
</dbReference>
<dbReference type="SUPFAM" id="SSF48371">
    <property type="entry name" value="ARM repeat"/>
    <property type="match status" value="1"/>
</dbReference>
<dbReference type="EMBL" id="PZQS01000011">
    <property type="protein sequence ID" value="PVD22222.1"/>
    <property type="molecule type" value="Genomic_DNA"/>
</dbReference>
<name>A0A2T7NM38_POMCA</name>
<dbReference type="Gene3D" id="1.25.10.10">
    <property type="entry name" value="Leucine-rich Repeat Variant"/>
    <property type="match status" value="2"/>
</dbReference>
<evidence type="ECO:0000256" key="2">
    <source>
        <dbReference type="ARBA" id="ARBA00014933"/>
    </source>
</evidence>